<evidence type="ECO:0000256" key="1">
    <source>
        <dbReference type="SAM" id="MobiDB-lite"/>
    </source>
</evidence>
<sequence>MRGNDVTTALLVVAGCVAEAWASSEVVDPTAHMMRGLLTTGATTSSSVCAAEAATCIADDACTECHNAYLAAFDVCAGSSTSSSSPTCEEFVAVVCCAIEQACSDNAEHMEILDCAYGYIFGYDTGCDLADCSEDGSRAISGSDTPTESTSTIDTTTPGFMGGSDTTTDSTSTTDTSAHRVSGGSDSSYEHTFTTYTTPGFFSDSGTTTSTTSTWCPNEYLACVGDSACAECYQSFWDSWLTCDASVISVASSNGCDVLEDIACCAVDGCQGNELMVAYFDCAFAADSECAVEVGACAEDGNRAISGSDTSTESTSTTDTSAPGVSGGSDSSYTEHTFTTYTTPGFFSDSGTTTSTTSTWCPNEYLACVEDSACADCYQSFWDSWLTCDTSVISVASSNGCDVLEDIACCAVDGCQGNELMVAYFDCAFAADSECAVEVGACAEDGSRAISGSDTSTDSISTTDTTTTGNSSVVFPTTTTTSAFSSDSVSMTNDTAICVAENDACTADPTCLACAGAILSSQEVCQGSDFDSETATCDEKQEANCCALEGGTDCENNVLLGALYDCSMAAEGCTGALTDCLDGSRSASTGSEISVGDDDGSGGGGGGSTGGGDPSPAPVEGNNSEIDDDEGTSEVDPVPVEGDDDQEGNSAGDADAADPDASSASPSATAVGGSTAATGATLLLVAAAGAPGLWRRFQ</sequence>
<feature type="chain" id="PRO_5003095950" evidence="2">
    <location>
        <begin position="23"/>
        <end position="698"/>
    </location>
</feature>
<dbReference type="AlphaFoldDB" id="D7FTV6"/>
<feature type="region of interest" description="Disordered" evidence="1">
    <location>
        <begin position="306"/>
        <end position="331"/>
    </location>
</feature>
<evidence type="ECO:0000256" key="2">
    <source>
        <dbReference type="SAM" id="SignalP"/>
    </source>
</evidence>
<keyword evidence="2" id="KW-0732">Signal</keyword>
<dbReference type="STRING" id="2880.D7FTV6"/>
<evidence type="ECO:0000313" key="4">
    <source>
        <dbReference type="Proteomes" id="UP000002630"/>
    </source>
</evidence>
<keyword evidence="4" id="KW-1185">Reference proteome</keyword>
<feature type="compositionally biased region" description="Low complexity" evidence="1">
    <location>
        <begin position="650"/>
        <end position="674"/>
    </location>
</feature>
<protein>
    <submittedName>
        <fullName evidence="3">Uncharacterized protein</fullName>
    </submittedName>
</protein>
<reference evidence="3 4" key="1">
    <citation type="journal article" date="2010" name="Nature">
        <title>The Ectocarpus genome and the independent evolution of multicellularity in brown algae.</title>
        <authorList>
            <person name="Cock J.M."/>
            <person name="Sterck L."/>
            <person name="Rouze P."/>
            <person name="Scornet D."/>
            <person name="Allen A.E."/>
            <person name="Amoutzias G."/>
            <person name="Anthouard V."/>
            <person name="Artiguenave F."/>
            <person name="Aury J.M."/>
            <person name="Badger J.H."/>
            <person name="Beszteri B."/>
            <person name="Billiau K."/>
            <person name="Bonnet E."/>
            <person name="Bothwell J.H."/>
            <person name="Bowler C."/>
            <person name="Boyen C."/>
            <person name="Brownlee C."/>
            <person name="Carrano C.J."/>
            <person name="Charrier B."/>
            <person name="Cho G.Y."/>
            <person name="Coelho S.M."/>
            <person name="Collen J."/>
            <person name="Corre E."/>
            <person name="Da Silva C."/>
            <person name="Delage L."/>
            <person name="Delaroque N."/>
            <person name="Dittami S.M."/>
            <person name="Doulbeau S."/>
            <person name="Elias M."/>
            <person name="Farnham G."/>
            <person name="Gachon C.M."/>
            <person name="Gschloessl B."/>
            <person name="Heesch S."/>
            <person name="Jabbari K."/>
            <person name="Jubin C."/>
            <person name="Kawai H."/>
            <person name="Kimura K."/>
            <person name="Kloareg B."/>
            <person name="Kupper F.C."/>
            <person name="Lang D."/>
            <person name="Le Bail A."/>
            <person name="Leblanc C."/>
            <person name="Lerouge P."/>
            <person name="Lohr M."/>
            <person name="Lopez P.J."/>
            <person name="Martens C."/>
            <person name="Maumus F."/>
            <person name="Michel G."/>
            <person name="Miranda-Saavedra D."/>
            <person name="Morales J."/>
            <person name="Moreau H."/>
            <person name="Motomura T."/>
            <person name="Nagasato C."/>
            <person name="Napoli C.A."/>
            <person name="Nelson D.R."/>
            <person name="Nyvall-Collen P."/>
            <person name="Peters A.F."/>
            <person name="Pommier C."/>
            <person name="Potin P."/>
            <person name="Poulain J."/>
            <person name="Quesneville H."/>
            <person name="Read B."/>
            <person name="Rensing S.A."/>
            <person name="Ritter A."/>
            <person name="Rousvoal S."/>
            <person name="Samanta M."/>
            <person name="Samson G."/>
            <person name="Schroeder D.C."/>
            <person name="Segurens B."/>
            <person name="Strittmatter M."/>
            <person name="Tonon T."/>
            <person name="Tregear J.W."/>
            <person name="Valentin K."/>
            <person name="von Dassow P."/>
            <person name="Yamagishi T."/>
            <person name="Van de Peer Y."/>
            <person name="Wincker P."/>
        </authorList>
    </citation>
    <scope>NUCLEOTIDE SEQUENCE [LARGE SCALE GENOMIC DNA]</scope>
    <source>
        <strain evidence="4">Ec32 / CCAP1310/4</strain>
    </source>
</reference>
<gene>
    <name evidence="3" type="ORF">Esi_0259_0034</name>
</gene>
<feature type="compositionally biased region" description="Low complexity" evidence="1">
    <location>
        <begin position="143"/>
        <end position="176"/>
    </location>
</feature>
<evidence type="ECO:0000313" key="3">
    <source>
        <dbReference type="EMBL" id="CBJ31483.1"/>
    </source>
</evidence>
<feature type="region of interest" description="Disordered" evidence="1">
    <location>
        <begin position="138"/>
        <end position="185"/>
    </location>
</feature>
<feature type="region of interest" description="Disordered" evidence="1">
    <location>
        <begin position="587"/>
        <end position="674"/>
    </location>
</feature>
<dbReference type="Proteomes" id="UP000002630">
    <property type="component" value="Unassembled WGS sequence"/>
</dbReference>
<feature type="compositionally biased region" description="Gly residues" evidence="1">
    <location>
        <begin position="601"/>
        <end position="613"/>
    </location>
</feature>
<accession>D7FTV6</accession>
<feature type="signal peptide" evidence="2">
    <location>
        <begin position="1"/>
        <end position="22"/>
    </location>
</feature>
<name>D7FTV6_ECTSI</name>
<dbReference type="EMBL" id="FN649760">
    <property type="protein sequence ID" value="CBJ31483.1"/>
    <property type="molecule type" value="Genomic_DNA"/>
</dbReference>
<dbReference type="PROSITE" id="PS51257">
    <property type="entry name" value="PROKAR_LIPOPROTEIN"/>
    <property type="match status" value="1"/>
</dbReference>
<feature type="compositionally biased region" description="Low complexity" evidence="1">
    <location>
        <begin position="306"/>
        <end position="321"/>
    </location>
</feature>
<proteinExistence type="predicted"/>
<dbReference type="InParanoid" id="D7FTV6"/>
<organism evidence="3 4">
    <name type="scientific">Ectocarpus siliculosus</name>
    <name type="common">Brown alga</name>
    <name type="synonym">Conferva siliculosa</name>
    <dbReference type="NCBI Taxonomy" id="2880"/>
    <lineage>
        <taxon>Eukaryota</taxon>
        <taxon>Sar</taxon>
        <taxon>Stramenopiles</taxon>
        <taxon>Ochrophyta</taxon>
        <taxon>PX clade</taxon>
        <taxon>Phaeophyceae</taxon>
        <taxon>Ectocarpales</taxon>
        <taxon>Ectocarpaceae</taxon>
        <taxon>Ectocarpus</taxon>
    </lineage>
</organism>